<dbReference type="SUPFAM" id="SSF46689">
    <property type="entry name" value="Homeodomain-like"/>
    <property type="match status" value="1"/>
</dbReference>
<comment type="function">
    <text evidence="1">Putative transcription factor.</text>
</comment>
<dbReference type="GO" id="GO:0008270">
    <property type="term" value="F:zinc ion binding"/>
    <property type="evidence" value="ECO:0007669"/>
    <property type="project" value="UniProtKB-KW"/>
</dbReference>
<keyword evidence="10" id="KW-0804">Transcription</keyword>
<dbReference type="FunFam" id="1.10.10.60:FF:000257">
    <property type="entry name" value="Zinc-finger homeodomain protein 2"/>
    <property type="match status" value="1"/>
</dbReference>
<organism evidence="14 15">
    <name type="scientific">Vanilla planifolia</name>
    <name type="common">Vanilla</name>
    <dbReference type="NCBI Taxonomy" id="51239"/>
    <lineage>
        <taxon>Eukaryota</taxon>
        <taxon>Viridiplantae</taxon>
        <taxon>Streptophyta</taxon>
        <taxon>Embryophyta</taxon>
        <taxon>Tracheophyta</taxon>
        <taxon>Spermatophyta</taxon>
        <taxon>Magnoliopsida</taxon>
        <taxon>Liliopsida</taxon>
        <taxon>Asparagales</taxon>
        <taxon>Orchidaceae</taxon>
        <taxon>Vanilloideae</taxon>
        <taxon>Vanilleae</taxon>
        <taxon>Vanilla</taxon>
    </lineage>
</organism>
<evidence type="ECO:0000259" key="13">
    <source>
        <dbReference type="PROSITE" id="PS51523"/>
    </source>
</evidence>
<evidence type="ECO:0000256" key="11">
    <source>
        <dbReference type="ARBA" id="ARBA00023242"/>
    </source>
</evidence>
<evidence type="ECO:0000256" key="7">
    <source>
        <dbReference type="ARBA" id="ARBA00023015"/>
    </source>
</evidence>
<comment type="subunit">
    <text evidence="3">Homo- and heterodimer with other ZFHD proteins.</text>
</comment>
<evidence type="ECO:0000256" key="6">
    <source>
        <dbReference type="ARBA" id="ARBA00022833"/>
    </source>
</evidence>
<dbReference type="AlphaFoldDB" id="A0A835RTU2"/>
<gene>
    <name evidence="14" type="ORF">HPP92_005319</name>
</gene>
<comment type="subcellular location">
    <subcellularLocation>
        <location evidence="2">Nucleus</location>
    </subcellularLocation>
</comment>
<dbReference type="GO" id="GO:0000976">
    <property type="term" value="F:transcription cis-regulatory region binding"/>
    <property type="evidence" value="ECO:0007669"/>
    <property type="project" value="TreeGrafter"/>
</dbReference>
<evidence type="ECO:0000256" key="2">
    <source>
        <dbReference type="ARBA" id="ARBA00004123"/>
    </source>
</evidence>
<evidence type="ECO:0000256" key="12">
    <source>
        <dbReference type="SAM" id="MobiDB-lite"/>
    </source>
</evidence>
<evidence type="ECO:0000313" key="15">
    <source>
        <dbReference type="Proteomes" id="UP000639772"/>
    </source>
</evidence>
<dbReference type="InterPro" id="IPR006455">
    <property type="entry name" value="Homeodomain_ZF_HD"/>
</dbReference>
<protein>
    <recommendedName>
        <fullName evidence="13">ZF-HD dimerization-type domain-containing protein</fullName>
    </recommendedName>
</protein>
<evidence type="ECO:0000313" key="14">
    <source>
        <dbReference type="EMBL" id="KAG0494325.1"/>
    </source>
</evidence>
<dbReference type="Gene3D" id="1.10.10.60">
    <property type="entry name" value="Homeodomain-like"/>
    <property type="match status" value="1"/>
</dbReference>
<keyword evidence="9" id="KW-0371">Homeobox</keyword>
<evidence type="ECO:0000256" key="4">
    <source>
        <dbReference type="ARBA" id="ARBA00022723"/>
    </source>
</evidence>
<dbReference type="OrthoDB" id="694008at2759"/>
<dbReference type="PANTHER" id="PTHR31948">
    <property type="entry name" value="ZINC-FINGER HOMEODOMAIN PROTEIN 2"/>
    <property type="match status" value="1"/>
</dbReference>
<keyword evidence="7" id="KW-0805">Transcription regulation</keyword>
<dbReference type="NCBIfam" id="TIGR01566">
    <property type="entry name" value="ZF_HD_prot_N"/>
    <property type="match status" value="1"/>
</dbReference>
<keyword evidence="11" id="KW-0539">Nucleus</keyword>
<comment type="caution">
    <text evidence="14">The sequence shown here is derived from an EMBL/GenBank/DDBJ whole genome shotgun (WGS) entry which is preliminary data.</text>
</comment>
<dbReference type="PROSITE" id="PS51523">
    <property type="entry name" value="ZF_HD_DIMER"/>
    <property type="match status" value="1"/>
</dbReference>
<evidence type="ECO:0000256" key="9">
    <source>
        <dbReference type="ARBA" id="ARBA00023155"/>
    </source>
</evidence>
<proteinExistence type="predicted"/>
<keyword evidence="5" id="KW-0863">Zinc-finger</keyword>
<accession>A0A835RTU2</accession>
<evidence type="ECO:0000256" key="3">
    <source>
        <dbReference type="ARBA" id="ARBA00011416"/>
    </source>
</evidence>
<keyword evidence="6" id="KW-0862">Zinc</keyword>
<evidence type="ECO:0000256" key="10">
    <source>
        <dbReference type="ARBA" id="ARBA00023163"/>
    </source>
</evidence>
<dbReference type="NCBIfam" id="TIGR01565">
    <property type="entry name" value="homeo_ZF_HD"/>
    <property type="match status" value="1"/>
</dbReference>
<dbReference type="InterPro" id="IPR006456">
    <property type="entry name" value="ZF_HD_homeobox_Cys/His_dimer"/>
</dbReference>
<keyword evidence="4" id="KW-0479">Metal-binding</keyword>
<feature type="domain" description="ZF-HD dimerization-type" evidence="13">
    <location>
        <begin position="60"/>
        <end position="109"/>
    </location>
</feature>
<evidence type="ECO:0000256" key="5">
    <source>
        <dbReference type="ARBA" id="ARBA00022771"/>
    </source>
</evidence>
<dbReference type="GO" id="GO:0005634">
    <property type="term" value="C:nucleus"/>
    <property type="evidence" value="ECO:0007669"/>
    <property type="project" value="UniProtKB-SubCell"/>
</dbReference>
<dbReference type="GO" id="GO:0003700">
    <property type="term" value="F:DNA-binding transcription factor activity"/>
    <property type="evidence" value="ECO:0007669"/>
    <property type="project" value="TreeGrafter"/>
</dbReference>
<reference evidence="14 15" key="1">
    <citation type="journal article" date="2020" name="Nat. Food">
        <title>A phased Vanilla planifolia genome enables genetic improvement of flavour and production.</title>
        <authorList>
            <person name="Hasing T."/>
            <person name="Tang H."/>
            <person name="Brym M."/>
            <person name="Khazi F."/>
            <person name="Huang T."/>
            <person name="Chambers A.H."/>
        </authorList>
    </citation>
    <scope>NUCLEOTIDE SEQUENCE [LARGE SCALE GENOMIC DNA]</scope>
    <source>
        <tissue evidence="14">Leaf</tissue>
    </source>
</reference>
<feature type="region of interest" description="Disordered" evidence="12">
    <location>
        <begin position="1"/>
        <end position="45"/>
    </location>
</feature>
<dbReference type="GO" id="GO:0050793">
    <property type="term" value="P:regulation of developmental process"/>
    <property type="evidence" value="ECO:0007669"/>
    <property type="project" value="TreeGrafter"/>
</dbReference>
<keyword evidence="8" id="KW-0238">DNA-binding</keyword>
<dbReference type="InterPro" id="IPR009057">
    <property type="entry name" value="Homeodomain-like_sf"/>
</dbReference>
<dbReference type="EMBL" id="JADCNM010000002">
    <property type="protein sequence ID" value="KAG0494325.1"/>
    <property type="molecule type" value="Genomic_DNA"/>
</dbReference>
<dbReference type="Pfam" id="PF04770">
    <property type="entry name" value="ZF-HD_dimer"/>
    <property type="match status" value="1"/>
</dbReference>
<evidence type="ECO:0000256" key="1">
    <source>
        <dbReference type="ARBA" id="ARBA00004049"/>
    </source>
</evidence>
<name>A0A835RTU2_VANPL</name>
<dbReference type="PANTHER" id="PTHR31948:SF163">
    <property type="entry name" value="ZINC-FINGER HOMEODOMAIN PROTEIN 3"/>
    <property type="match status" value="1"/>
</dbReference>
<dbReference type="Proteomes" id="UP000639772">
    <property type="component" value="Unassembled WGS sequence"/>
</dbReference>
<sequence>MLAGRTRAISPWHHQHDSPPLHCNHQASNGPTSPPLPPQTAAPLSIASPFSTRKGVVVKYRECLKNHAASIGGNATDGCGEFMPCGEEGTLEALKCSACSCHRNFHRKEIEGESPTCEWLHFRGGRKMRGQKGVLISGTDAFGFNPGGNNTFISRPSPYQMIMPHGAIQTSESDEMEGYDGLAPRLPVAKKRFRTKFTPEQKEKMLAFAEVVGWKLHKQEESLVQQFCQEIGVKRRVLKVWMHNNKHNMTKKSSSLQLD</sequence>
<evidence type="ECO:0000256" key="8">
    <source>
        <dbReference type="ARBA" id="ARBA00023125"/>
    </source>
</evidence>